<accession>A0ABT8V831</accession>
<name>A0ABT8V831_9BACL</name>
<dbReference type="EMBL" id="JAUMKJ010000007">
    <property type="protein sequence ID" value="MDO3676863.1"/>
    <property type="molecule type" value="Genomic_DNA"/>
</dbReference>
<comment type="caution">
    <text evidence="1">The sequence shown here is derived from an EMBL/GenBank/DDBJ whole genome shotgun (WGS) entry which is preliminary data.</text>
</comment>
<organism evidence="1 2">
    <name type="scientific">Paenibacillus ehimensis</name>
    <dbReference type="NCBI Taxonomy" id="79264"/>
    <lineage>
        <taxon>Bacteria</taxon>
        <taxon>Bacillati</taxon>
        <taxon>Bacillota</taxon>
        <taxon>Bacilli</taxon>
        <taxon>Bacillales</taxon>
        <taxon>Paenibacillaceae</taxon>
        <taxon>Paenibacillus</taxon>
    </lineage>
</organism>
<dbReference type="Proteomes" id="UP001168883">
    <property type="component" value="Unassembled WGS sequence"/>
</dbReference>
<proteinExistence type="predicted"/>
<gene>
    <name evidence="1" type="ORF">Q3C12_07595</name>
</gene>
<reference evidence="1" key="1">
    <citation type="submission" date="2023-07" db="EMBL/GenBank/DDBJ databases">
        <authorList>
            <person name="Aktuganov G."/>
            <person name="Boyko T."/>
            <person name="Delegan Y."/>
            <person name="Galimzianova N."/>
            <person name="Gilvanova E."/>
            <person name="Korobov V."/>
            <person name="Kuzmina L."/>
            <person name="Melentiev A."/>
            <person name="Milman P."/>
            <person name="Ryabova A."/>
            <person name="Stupak E."/>
            <person name="Yasakov T."/>
            <person name="Zharikova N."/>
            <person name="Zhurenko E."/>
        </authorList>
    </citation>
    <scope>NUCLEOTIDE SEQUENCE</scope>
    <source>
        <strain evidence="1">IB-739</strain>
    </source>
</reference>
<keyword evidence="2" id="KW-1185">Reference proteome</keyword>
<evidence type="ECO:0000313" key="1">
    <source>
        <dbReference type="EMBL" id="MDO3676863.1"/>
    </source>
</evidence>
<evidence type="ECO:0000313" key="2">
    <source>
        <dbReference type="Proteomes" id="UP001168883"/>
    </source>
</evidence>
<sequence>MEAVAALEANVTQAVQMLDPKGKFKVEGISRSREIHRGMDSWMFYAGGVNALRGGWMP</sequence>
<protein>
    <submittedName>
        <fullName evidence="1">Uncharacterized protein</fullName>
    </submittedName>
</protein>
<dbReference type="RefSeq" id="WP_164828083.1">
    <property type="nucleotide sequence ID" value="NZ_JAUMKJ010000007.1"/>
</dbReference>